<keyword evidence="2" id="KW-1015">Disulfide bond</keyword>
<feature type="chain" id="PRO_5006069911" evidence="4">
    <location>
        <begin position="20"/>
        <end position="804"/>
    </location>
</feature>
<evidence type="ECO:0000256" key="2">
    <source>
        <dbReference type="ARBA" id="ARBA00023157"/>
    </source>
</evidence>
<evidence type="ECO:0000256" key="3">
    <source>
        <dbReference type="SAM" id="MobiDB-lite"/>
    </source>
</evidence>
<keyword evidence="1 4" id="KW-0732">Signal</keyword>
<reference evidence="6" key="1">
    <citation type="journal article" date="2016" name="PLoS Negl. Trop. Dis.">
        <title>A Deep Insight into the Sialome of Rhodnius neglectus, a Vector of Chagas Disease.</title>
        <authorList>
            <person name="Santiago P.B."/>
            <person name="Assumpcao T.C."/>
            <person name="Araujo C.N."/>
            <person name="Bastos I.M."/>
            <person name="Neves D."/>
            <person name="Silva I.G."/>
            <person name="Charneau S."/>
            <person name="Queiroz R.M."/>
            <person name="Raiol T."/>
            <person name="Oliveira J.V."/>
            <person name="Sousa M.V."/>
            <person name="Calvo E."/>
            <person name="Ribeiro J.M."/>
            <person name="Santana J.M."/>
        </authorList>
    </citation>
    <scope>NUCLEOTIDE SEQUENCE</scope>
    <source>
        <tissue evidence="6">Salivary glands</tissue>
    </source>
</reference>
<feature type="domain" description="EMI" evidence="5">
    <location>
        <begin position="23"/>
        <end position="98"/>
    </location>
</feature>
<dbReference type="PROSITE" id="PS51041">
    <property type="entry name" value="EMI"/>
    <property type="match status" value="1"/>
</dbReference>
<dbReference type="Gene3D" id="2.170.300.10">
    <property type="entry name" value="Tie2 ligand-binding domain superfamily"/>
    <property type="match status" value="1"/>
</dbReference>
<name>A0A0P4VLB8_9HEMI</name>
<dbReference type="AlphaFoldDB" id="A0A0P4VLB8"/>
<evidence type="ECO:0000256" key="1">
    <source>
        <dbReference type="ARBA" id="ARBA00022729"/>
    </source>
</evidence>
<evidence type="ECO:0000259" key="5">
    <source>
        <dbReference type="PROSITE" id="PS51041"/>
    </source>
</evidence>
<feature type="region of interest" description="Disordered" evidence="3">
    <location>
        <begin position="184"/>
        <end position="209"/>
    </location>
</feature>
<feature type="non-terminal residue" evidence="6">
    <location>
        <position position="804"/>
    </location>
</feature>
<feature type="signal peptide" evidence="4">
    <location>
        <begin position="1"/>
        <end position="19"/>
    </location>
</feature>
<dbReference type="PROSITE" id="PS00022">
    <property type="entry name" value="EGF_1"/>
    <property type="match status" value="1"/>
</dbReference>
<dbReference type="EMBL" id="GDKW01003670">
    <property type="protein sequence ID" value="JAI52925.1"/>
    <property type="molecule type" value="mRNA"/>
</dbReference>
<organism evidence="6">
    <name type="scientific">Rhodnius neglectus</name>
    <dbReference type="NCBI Taxonomy" id="72488"/>
    <lineage>
        <taxon>Eukaryota</taxon>
        <taxon>Metazoa</taxon>
        <taxon>Ecdysozoa</taxon>
        <taxon>Arthropoda</taxon>
        <taxon>Hexapoda</taxon>
        <taxon>Insecta</taxon>
        <taxon>Pterygota</taxon>
        <taxon>Neoptera</taxon>
        <taxon>Paraneoptera</taxon>
        <taxon>Hemiptera</taxon>
        <taxon>Heteroptera</taxon>
        <taxon>Panheteroptera</taxon>
        <taxon>Cimicomorpha</taxon>
        <taxon>Reduviidae</taxon>
        <taxon>Triatominae</taxon>
        <taxon>Rhodnius</taxon>
    </lineage>
</organism>
<dbReference type="InterPro" id="IPR000742">
    <property type="entry name" value="EGF"/>
</dbReference>
<accession>A0A0P4VLB8</accession>
<evidence type="ECO:0000313" key="6">
    <source>
        <dbReference type="EMBL" id="JAI52925.1"/>
    </source>
</evidence>
<evidence type="ECO:0000256" key="4">
    <source>
        <dbReference type="SAM" id="SignalP"/>
    </source>
</evidence>
<dbReference type="InterPro" id="IPR011489">
    <property type="entry name" value="EMI_domain"/>
</dbReference>
<sequence length="804" mass="87582">MLFKVFVVSSVFWIVTVHATPIGNHTCKGVVKYPVTVRVNVTEPVTYRTYTWCLRVPPRCSKYTVLLKDRVKIHTEMHNQTITVCCKGYVEIDYKCVPACPPQTECPNMHCNRTNHCYCTPGYQGLYCNYPCDRGFWGTDCKKPCDCPDGYTCHHLTGDCMIDDKPALTTKYRRTTTTTAATVSPETAITQSTTRPTTPEPPTETTTQTFSATKEIKTIPTLQSQSATLSTLPSTTETSVTTVITSEPTVQTKMFTTTTDQSNTFHFINETQATQMTSGKSSTTSHTSTTLGPSSSTYIVVVSANLPPSTIATTSETTTELPLQQKIPPVITTKATEDNLPQNTPTPTSSTTDLFVRKHSVIVDDFSEAYLSTSPAMFTTSSSAVTATTSIPFTTSSELPPSIVVTTSTASPTLSSTISTTSSKPSSPISLLTMEDTSIESTTAKLFKSTSKISTKSLPGSETTTTALLNLPVITDTFSSSTTNTTSFKSSTLSEEDVENKSTVIKDSVPTSGSTTQTDNYNNVPKNINFDVSIVETSPTIITSTTDATKVTKIISSSSVPSTRPPLHIINHEQHLEVSTISASETSVFRDLTATREPSAILKKDSDEENTFYDVTTDSMNLGEIEEKNEEINENIVNTPNADFATKTDTMSSTSTAYLETDPNSTAPTIYKHEIVNKSTESPKTTALETLDFQTSKEDNSQIAAITKEKSEDLFIVTTEKNFIVSTNDRTPLLEVTEIEKLGQIHKLGNNMNESYKNSTNLISGINEISTNFGQPILELGKSVSETKLKQRTEATTTSSTKVD</sequence>
<protein>
    <submittedName>
        <fullName evidence="6">Putative mucin 96d</fullName>
    </submittedName>
</protein>
<proteinExistence type="evidence at transcript level"/>
<dbReference type="Pfam" id="PF07546">
    <property type="entry name" value="EMI"/>
    <property type="match status" value="1"/>
</dbReference>